<reference evidence="2 3" key="1">
    <citation type="submission" date="2016-12" db="EMBL/GenBank/DDBJ databases">
        <authorList>
            <person name="Song W.-J."/>
            <person name="Kurnit D.M."/>
        </authorList>
    </citation>
    <scope>NUCLEOTIDE SEQUENCE [LARGE SCALE GENOMIC DNA]</scope>
    <source>
        <strain evidence="2 3">CECT 9026</strain>
    </source>
</reference>
<sequence length="1299" mass="144230">MQSHVDTDALLRDISARLDPNRILVDDRNLRDRLAFIASLAELIVFYDEHNQPAGNWRAFVLKDPVILLAVISKTSYQQLDAHFSRVQPSFHLIRQQMSQPEGVGASASPDWPERVRNTVCQLLSLLDKMFESLEGWMTVMSAGEKDYHLRQFLEQKIRYSLAPALSQRVAAQNYLAATMKSCVTPMAAQAFRHWLPLWKSSAGINTQFGSVPEAMDLLEQLYQQVFSCYVQVITSARQAFEQLSEQPCDFPDTALLMAFHRLLMFSQQGLNQYSQQHLQFYYRDILHQQARGVLPDRAYLCLTLAPGHTSLTLPAGTRFTGGRYADNTPILFASIRPCEVNTAQLGQLFSSSYRLVGDELPSNETQQHDSVSRRQYLEQLPDTRKIRHDSTQQVLACDWFGGQPTQTVQQGFVLASPMLVLKSGIRVLTITFSLDQPVNAESWQGATSWFSGKKGWFQAPDVRWTQGETGHQLRLTITLQSDEPAVEAFSQPPGGYEAILPYCRMMLPESLDLRSVPRLLTLDMQVSVTQSDSFSLLSDNGPLVPGKPMPILGAIPEVGSHCYIRDAEIVDKPLTQLDLTLSWENIPADFSVYFSAYNAFLYHQGGAKQTWCNTAFRIAWQVYTANGWQPASAQISAVSDNDEATDAQPSSPNRHWWQRLWHRQPSPPQPIVQQHDGLFAQQWGRHKRKTVAENALGTHYQFSFSEPQRCLESPLTGQPQLRMTLIAPADGFGHAIYAQLVSATSLENAKVLMNGAGLLGPVVKILRGLGHLVGMKSLGKVQPLPPLPWGVKAQQATLSYQATQSFDFTDPAAPADKEQGHGTLTLLHIGALATYPYFCCQSGQAHPSLDLRHVRLQPVPSPERTSQGLALYSGVSRPANSLYIQLTDVVRPCRVNLLIELAQDLSRESQSREPQRSEVSLYYWGDNGWEALSVLLDQTCGLTRSGLVQIDLPQNVVLNPPQFPQAEGKTASDATEQVDPITQGCAWLLMTQASARRVACVYCNTQGIEVIRQAPITLPVGSPPALAAGKISAPAVKNPALAGVVQPFASFGGRAQESEPVFRERVSQRLKTKDRAVAGWDYILLTKQIYPSLFHVRHLQEKASGCIHLGVVQSYPSARVVHAFRPVVPRDQIQQIIVSLTQRTSAMTQVRVTNLQYEPVSVVATVVIRETTNASDLLNALHEGMNLYLSPWIDAEQQQYQLGDGLSCTAVTRFLATFDGIVAVPSLQLTLSDTAEKPHSERAEAMTSADKSGPERLMPSAPDRIFVSSFKHTFRLTRAGSPESQSSDIAQNQLTEAY</sequence>
<feature type="compositionally biased region" description="Polar residues" evidence="1">
    <location>
        <begin position="1283"/>
        <end position="1299"/>
    </location>
</feature>
<gene>
    <name evidence="2" type="ORF">VSP9026_03982</name>
</gene>
<evidence type="ECO:0000256" key="1">
    <source>
        <dbReference type="SAM" id="MobiDB-lite"/>
    </source>
</evidence>
<dbReference type="RefSeq" id="WP_074374646.1">
    <property type="nucleotide sequence ID" value="NZ_AP024907.1"/>
</dbReference>
<dbReference type="EMBL" id="FSSB01000028">
    <property type="protein sequence ID" value="SIO96200.1"/>
    <property type="molecule type" value="Genomic_DNA"/>
</dbReference>
<proteinExistence type="predicted"/>
<accession>A0A1N6MA34</accession>
<evidence type="ECO:0008006" key="4">
    <source>
        <dbReference type="Google" id="ProtNLM"/>
    </source>
</evidence>
<organism evidence="2 3">
    <name type="scientific">Vibrio spartinae</name>
    <dbReference type="NCBI Taxonomy" id="1918945"/>
    <lineage>
        <taxon>Bacteria</taxon>
        <taxon>Pseudomonadati</taxon>
        <taxon>Pseudomonadota</taxon>
        <taxon>Gammaproteobacteria</taxon>
        <taxon>Vibrionales</taxon>
        <taxon>Vibrionaceae</taxon>
        <taxon>Vibrio</taxon>
    </lineage>
</organism>
<feature type="region of interest" description="Disordered" evidence="1">
    <location>
        <begin position="1234"/>
        <end position="1259"/>
    </location>
</feature>
<evidence type="ECO:0000313" key="2">
    <source>
        <dbReference type="EMBL" id="SIO96200.1"/>
    </source>
</evidence>
<dbReference type="OrthoDB" id="9762853at2"/>
<protein>
    <recommendedName>
        <fullName evidence="4">Baseplate protein J-like domain-containing protein</fullName>
    </recommendedName>
</protein>
<dbReference type="Proteomes" id="UP000184774">
    <property type="component" value="Unassembled WGS sequence"/>
</dbReference>
<feature type="region of interest" description="Disordered" evidence="1">
    <location>
        <begin position="1279"/>
        <end position="1299"/>
    </location>
</feature>
<name>A0A1N6MA34_9VIBR</name>
<evidence type="ECO:0000313" key="3">
    <source>
        <dbReference type="Proteomes" id="UP000184774"/>
    </source>
</evidence>
<feature type="compositionally biased region" description="Basic and acidic residues" evidence="1">
    <location>
        <begin position="1235"/>
        <end position="1245"/>
    </location>
</feature>